<dbReference type="EMBL" id="WIVU01000002">
    <property type="protein sequence ID" value="MQU04421.1"/>
    <property type="molecule type" value="Genomic_DNA"/>
</dbReference>
<organism evidence="1 2">
    <name type="scientific">Pseudomonas helleri</name>
    <dbReference type="NCBI Taxonomy" id="1608996"/>
    <lineage>
        <taxon>Bacteria</taxon>
        <taxon>Pseudomonadati</taxon>
        <taxon>Pseudomonadota</taxon>
        <taxon>Gammaproteobacteria</taxon>
        <taxon>Pseudomonadales</taxon>
        <taxon>Pseudomonadaceae</taxon>
        <taxon>Pseudomonas</taxon>
    </lineage>
</organism>
<evidence type="ECO:0000313" key="2">
    <source>
        <dbReference type="Proteomes" id="UP000478064"/>
    </source>
</evidence>
<reference evidence="1 2" key="1">
    <citation type="submission" date="2019-10" db="EMBL/GenBank/DDBJ databases">
        <title>Evaluation of single-gene subtyping targets for Pseudomonas.</title>
        <authorList>
            <person name="Reichler S.J."/>
            <person name="Orsi R.H."/>
            <person name="Wiedmann M."/>
            <person name="Martin N.H."/>
            <person name="Murphy S.I."/>
        </authorList>
    </citation>
    <scope>NUCLEOTIDE SEQUENCE [LARGE SCALE GENOMIC DNA]</scope>
    <source>
        <strain evidence="1 2">FSL R10-1637</strain>
    </source>
</reference>
<dbReference type="RefSeq" id="WP_153372302.1">
    <property type="nucleotide sequence ID" value="NZ_WIVU01000002.1"/>
</dbReference>
<gene>
    <name evidence="1" type="ORF">GHO27_01840</name>
</gene>
<sequence>MKTNNKILIFTKALADLYSLPPIAPKLLEELLKSVDRDGDIHLSKWRKEYIAQNIDSTLSTVNNALQVFKSHKIIVPKAVSVFELNPEIFGAVFNNLYDGSWRSVKSINIDVSIGRAGFKPKANVVVAGAV</sequence>
<proteinExistence type="predicted"/>
<name>A0A6L5HPZ1_9PSED</name>
<comment type="caution">
    <text evidence="1">The sequence shown here is derived from an EMBL/GenBank/DDBJ whole genome shotgun (WGS) entry which is preliminary data.</text>
</comment>
<dbReference type="Proteomes" id="UP000478064">
    <property type="component" value="Unassembled WGS sequence"/>
</dbReference>
<evidence type="ECO:0000313" key="1">
    <source>
        <dbReference type="EMBL" id="MQU04421.1"/>
    </source>
</evidence>
<protein>
    <submittedName>
        <fullName evidence="1">Uncharacterized protein</fullName>
    </submittedName>
</protein>
<accession>A0A6L5HPZ1</accession>
<dbReference type="AlphaFoldDB" id="A0A6L5HPZ1"/>